<reference evidence="3" key="1">
    <citation type="journal article" date="2019" name="Int. J. Syst. Evol. Microbiol.">
        <title>The Global Catalogue of Microorganisms (GCM) 10K type strain sequencing project: providing services to taxonomists for standard genome sequencing and annotation.</title>
        <authorList>
            <consortium name="The Broad Institute Genomics Platform"/>
            <consortium name="The Broad Institute Genome Sequencing Center for Infectious Disease"/>
            <person name="Wu L."/>
            <person name="Ma J."/>
        </authorList>
    </citation>
    <scope>NUCLEOTIDE SEQUENCE [LARGE SCALE GENOMIC DNA]</scope>
    <source>
        <strain evidence="3">KACC 11904</strain>
    </source>
</reference>
<sequence length="149" mass="16757">MEKDNTILGTTFICQVAILVRDVEKATRRFAELLGVPVPNIILANEDGSDTVTYLGQPTQGRVRLSFFRMENLVLEFIEPTEDPTTWKDFLDTKGPGVHHIAFKAKNRMLETAAKLEDFGYPLIQHGDKYAYVESTADLGVILELLDID</sequence>
<keyword evidence="3" id="KW-1185">Reference proteome</keyword>
<name>A0ABW0KGY5_9BACL</name>
<evidence type="ECO:0000313" key="2">
    <source>
        <dbReference type="EMBL" id="MFC5452745.1"/>
    </source>
</evidence>
<comment type="caution">
    <text evidence="2">The sequence shown here is derived from an EMBL/GenBank/DDBJ whole genome shotgun (WGS) entry which is preliminary data.</text>
</comment>
<evidence type="ECO:0000313" key="3">
    <source>
        <dbReference type="Proteomes" id="UP001596044"/>
    </source>
</evidence>
<dbReference type="Pfam" id="PF13669">
    <property type="entry name" value="Glyoxalase_4"/>
    <property type="match status" value="1"/>
</dbReference>
<dbReference type="Proteomes" id="UP001596044">
    <property type="component" value="Unassembled WGS sequence"/>
</dbReference>
<feature type="domain" description="VOC" evidence="1">
    <location>
        <begin position="12"/>
        <end position="149"/>
    </location>
</feature>
<gene>
    <name evidence="2" type="ORF">ACFPOG_31550</name>
</gene>
<dbReference type="Gene3D" id="3.10.180.10">
    <property type="entry name" value="2,3-Dihydroxybiphenyl 1,2-Dioxygenase, domain 1"/>
    <property type="match status" value="1"/>
</dbReference>
<dbReference type="RefSeq" id="WP_270877802.1">
    <property type="nucleotide sequence ID" value="NZ_JAQFVF010000009.1"/>
</dbReference>
<dbReference type="EMBL" id="JBHSMJ010000063">
    <property type="protein sequence ID" value="MFC5452745.1"/>
    <property type="molecule type" value="Genomic_DNA"/>
</dbReference>
<dbReference type="PROSITE" id="PS51819">
    <property type="entry name" value="VOC"/>
    <property type="match status" value="1"/>
</dbReference>
<accession>A0ABW0KGY5</accession>
<protein>
    <submittedName>
        <fullName evidence="2">VOC family protein</fullName>
    </submittedName>
</protein>
<proteinExistence type="predicted"/>
<dbReference type="SUPFAM" id="SSF54593">
    <property type="entry name" value="Glyoxalase/Bleomycin resistance protein/Dihydroxybiphenyl dioxygenase"/>
    <property type="match status" value="1"/>
</dbReference>
<dbReference type="InterPro" id="IPR037523">
    <property type="entry name" value="VOC_core"/>
</dbReference>
<dbReference type="InterPro" id="IPR029068">
    <property type="entry name" value="Glyas_Bleomycin-R_OHBP_Dase"/>
</dbReference>
<evidence type="ECO:0000259" key="1">
    <source>
        <dbReference type="PROSITE" id="PS51819"/>
    </source>
</evidence>
<organism evidence="2 3">
    <name type="scientific">Paenibacillus aestuarii</name>
    <dbReference type="NCBI Taxonomy" id="516965"/>
    <lineage>
        <taxon>Bacteria</taxon>
        <taxon>Bacillati</taxon>
        <taxon>Bacillota</taxon>
        <taxon>Bacilli</taxon>
        <taxon>Bacillales</taxon>
        <taxon>Paenibacillaceae</taxon>
        <taxon>Paenibacillus</taxon>
    </lineage>
</organism>